<feature type="compositionally biased region" description="Basic and acidic residues" evidence="1">
    <location>
        <begin position="225"/>
        <end position="235"/>
    </location>
</feature>
<feature type="compositionally biased region" description="Low complexity" evidence="1">
    <location>
        <begin position="210"/>
        <end position="220"/>
    </location>
</feature>
<sequence length="235" mass="26890">MREERRLHSTPTFSLYSVHAHSIPCSSNLVEEMIEERRLGCSHAALEGTAKKSGMSSSQSTNDGQLVRYLKYKPKDCKRGRRSVIQSSVPPPCNLFQWAVSTNISSEGNSIMNHLESYIVELHELVADFDCRIKAMESYQEVVTEGLKTMRVLLIVLIAVFFWHVYVQELELYVQEVVNELYLDEIVAWNLIPLWTERLIEFGTPEDDTSSIGSHSLSKSHLPKKTRDMNRRSAL</sequence>
<dbReference type="GeneID" id="104597749"/>
<dbReference type="KEGG" id="nnu:104597749"/>
<reference evidence="3" key="1">
    <citation type="submission" date="2025-08" db="UniProtKB">
        <authorList>
            <consortium name="RefSeq"/>
        </authorList>
    </citation>
    <scope>IDENTIFICATION</scope>
</reference>
<name>A0A1U8Q405_NELNU</name>
<dbReference type="InParanoid" id="A0A1U8Q405"/>
<keyword evidence="2" id="KW-1185">Reference proteome</keyword>
<gene>
    <name evidence="3" type="primary">LOC104597749</name>
</gene>
<dbReference type="AlphaFoldDB" id="A0A1U8Q405"/>
<feature type="region of interest" description="Disordered" evidence="1">
    <location>
        <begin position="206"/>
        <end position="235"/>
    </location>
</feature>
<organism evidence="2 3">
    <name type="scientific">Nelumbo nucifera</name>
    <name type="common">Sacred lotus</name>
    <dbReference type="NCBI Taxonomy" id="4432"/>
    <lineage>
        <taxon>Eukaryota</taxon>
        <taxon>Viridiplantae</taxon>
        <taxon>Streptophyta</taxon>
        <taxon>Embryophyta</taxon>
        <taxon>Tracheophyta</taxon>
        <taxon>Spermatophyta</taxon>
        <taxon>Magnoliopsida</taxon>
        <taxon>Proteales</taxon>
        <taxon>Nelumbonaceae</taxon>
        <taxon>Nelumbo</taxon>
    </lineage>
</organism>
<protein>
    <submittedName>
        <fullName evidence="3">Uncharacterized protein LOC104597749</fullName>
    </submittedName>
</protein>
<evidence type="ECO:0000313" key="3">
    <source>
        <dbReference type="RefSeq" id="XP_019053337.1"/>
    </source>
</evidence>
<dbReference type="RefSeq" id="XP_019053337.1">
    <property type="nucleotide sequence ID" value="XM_019197792.1"/>
</dbReference>
<evidence type="ECO:0000256" key="1">
    <source>
        <dbReference type="SAM" id="MobiDB-lite"/>
    </source>
</evidence>
<evidence type="ECO:0000313" key="2">
    <source>
        <dbReference type="Proteomes" id="UP000189703"/>
    </source>
</evidence>
<accession>A0A1U8Q405</accession>
<proteinExistence type="predicted"/>
<dbReference type="Proteomes" id="UP000189703">
    <property type="component" value="Unplaced"/>
</dbReference>